<sequence length="96" mass="10829">MTERNIGLEILEGIREIKAFERGDIKGLRTRELKTPAAPEQIRKRMGLSQAAFAGLMGVSVRTVQDWEQGRREPSGPARSLLRIAEQRPEVFLELA</sequence>
<evidence type="ECO:0000259" key="4">
    <source>
        <dbReference type="PROSITE" id="PS50943"/>
    </source>
</evidence>
<accession>A0A160T5C1</accession>
<dbReference type="CDD" id="cd00093">
    <property type="entry name" value="HTH_XRE"/>
    <property type="match status" value="1"/>
</dbReference>
<dbReference type="InterPro" id="IPR001387">
    <property type="entry name" value="Cro/C1-type_HTH"/>
</dbReference>
<dbReference type="RefSeq" id="WP_095043689.1">
    <property type="nucleotide sequence ID" value="NZ_LN890655.1"/>
</dbReference>
<proteinExistence type="predicted"/>
<keyword evidence="2" id="KW-0238">DNA-binding</keyword>
<reference evidence="5" key="1">
    <citation type="submission" date="2016-01" db="EMBL/GenBank/DDBJ databases">
        <authorList>
            <person name="Mcilroy J.S."/>
            <person name="Karst M S."/>
            <person name="Albertsen M."/>
        </authorList>
    </citation>
    <scope>NUCLEOTIDE SEQUENCE</scope>
    <source>
        <strain evidence="5">Cfx-K</strain>
    </source>
</reference>
<protein>
    <submittedName>
        <fullName evidence="5">XRE family transcriptional regulator</fullName>
    </submittedName>
</protein>
<dbReference type="EMBL" id="LN890655">
    <property type="protein sequence ID" value="CUS04348.2"/>
    <property type="molecule type" value="Genomic_DNA"/>
</dbReference>
<gene>
    <name evidence="5" type="ORF">CFX0092_A2470</name>
</gene>
<dbReference type="KEGG" id="pbf:CFX0092_A2470"/>
<evidence type="ECO:0000313" key="6">
    <source>
        <dbReference type="Proteomes" id="UP000215027"/>
    </source>
</evidence>
<dbReference type="Pfam" id="PF01381">
    <property type="entry name" value="HTH_3"/>
    <property type="match status" value="1"/>
</dbReference>
<dbReference type="PANTHER" id="PTHR36511:SF4">
    <property type="entry name" value="ANTITOXIN MQSA"/>
    <property type="match status" value="1"/>
</dbReference>
<evidence type="ECO:0000256" key="2">
    <source>
        <dbReference type="ARBA" id="ARBA00023125"/>
    </source>
</evidence>
<evidence type="ECO:0000256" key="1">
    <source>
        <dbReference type="ARBA" id="ARBA00023015"/>
    </source>
</evidence>
<organism evidence="5 6">
    <name type="scientific">Candidatus Promineifilum breve</name>
    <dbReference type="NCBI Taxonomy" id="1806508"/>
    <lineage>
        <taxon>Bacteria</taxon>
        <taxon>Bacillati</taxon>
        <taxon>Chloroflexota</taxon>
        <taxon>Ardenticatenia</taxon>
        <taxon>Candidatus Promineifilales</taxon>
        <taxon>Candidatus Promineifilaceae</taxon>
        <taxon>Candidatus Promineifilum</taxon>
    </lineage>
</organism>
<dbReference type="Gene3D" id="1.10.260.40">
    <property type="entry name" value="lambda repressor-like DNA-binding domains"/>
    <property type="match status" value="1"/>
</dbReference>
<keyword evidence="6" id="KW-1185">Reference proteome</keyword>
<evidence type="ECO:0000313" key="5">
    <source>
        <dbReference type="EMBL" id="CUS04348.2"/>
    </source>
</evidence>
<dbReference type="InterPro" id="IPR052359">
    <property type="entry name" value="HTH-type_reg/antitoxin"/>
</dbReference>
<dbReference type="OrthoDB" id="162880at2"/>
<dbReference type="Proteomes" id="UP000215027">
    <property type="component" value="Chromosome I"/>
</dbReference>
<dbReference type="SMART" id="SM00530">
    <property type="entry name" value="HTH_XRE"/>
    <property type="match status" value="1"/>
</dbReference>
<evidence type="ECO:0000256" key="3">
    <source>
        <dbReference type="ARBA" id="ARBA00023163"/>
    </source>
</evidence>
<dbReference type="GO" id="GO:0003677">
    <property type="term" value="F:DNA binding"/>
    <property type="evidence" value="ECO:0007669"/>
    <property type="project" value="UniProtKB-KW"/>
</dbReference>
<keyword evidence="3" id="KW-0804">Transcription</keyword>
<keyword evidence="1" id="KW-0805">Transcription regulation</keyword>
<dbReference type="AlphaFoldDB" id="A0A160T5C1"/>
<dbReference type="PROSITE" id="PS50943">
    <property type="entry name" value="HTH_CROC1"/>
    <property type="match status" value="1"/>
</dbReference>
<name>A0A160T5C1_9CHLR</name>
<dbReference type="InterPro" id="IPR010982">
    <property type="entry name" value="Lambda_DNA-bd_dom_sf"/>
</dbReference>
<dbReference type="PANTHER" id="PTHR36511">
    <property type="entry name" value="MERR FAMILY BACTERIAL REGULATORY PROTEIN"/>
    <property type="match status" value="1"/>
</dbReference>
<dbReference type="SUPFAM" id="SSF47413">
    <property type="entry name" value="lambda repressor-like DNA-binding domains"/>
    <property type="match status" value="1"/>
</dbReference>
<feature type="domain" description="HTH cro/C1-type" evidence="4">
    <location>
        <begin position="41"/>
        <end position="75"/>
    </location>
</feature>